<dbReference type="Proteomes" id="UP000030902">
    <property type="component" value="Chromosome"/>
</dbReference>
<keyword evidence="3" id="KW-1185">Reference proteome</keyword>
<dbReference type="AlphaFoldDB" id="A0A6S4GUC5"/>
<dbReference type="Pfam" id="PF07510">
    <property type="entry name" value="GmrSD_C"/>
    <property type="match status" value="1"/>
</dbReference>
<gene>
    <name evidence="2" type="ORF">TM7x_02295</name>
</gene>
<dbReference type="PANTHER" id="PTHR24094:SF15">
    <property type="entry name" value="AMP-DEPENDENT SYNTHETASE_LIGASE DOMAIN-CONTAINING PROTEIN-RELATED"/>
    <property type="match status" value="1"/>
</dbReference>
<dbReference type="EMBL" id="CP007496">
    <property type="protein sequence ID" value="AJA06517.1"/>
    <property type="molecule type" value="Genomic_DNA"/>
</dbReference>
<sequence length="230" mass="25695">MRVNKIWRRQVIVIFIVVVAGAGVWASQIAQPETQTIKTSTQRELFGDSNAKAELGKLEVKGRAPKTGYTRKQFGNGWGKINDCSVREVILARDLTDEKIDEKCRVLSGILNDPYTGQIIHFQRGEKSSSKVQIDHVVALSDAWQKGAQQLSAEEREKLANDPLNLLAVDGPANQAKGDGDTATWLPSNKPFRCQYVVRQIAVKRRYRLWVTEAEKSAMSSILEKCAEVN</sequence>
<dbReference type="KEGG" id="sox:TM7x_02295"/>
<reference evidence="2 3" key="1">
    <citation type="journal article" date="2015" name="Proc. Natl. Acad. Sci. U.S.A.">
        <title>Cultivation of a human-associated TM7 phylotype reveals a reduced genome and epibiotic parasitic lifestyle.</title>
        <authorList>
            <person name="He X."/>
            <person name="McLean J.S."/>
            <person name="Edlund A."/>
            <person name="Yooseph S."/>
            <person name="Hall A.P."/>
            <person name="Liu S.Y."/>
            <person name="Dorrestein P.C."/>
            <person name="Esquenazi E."/>
            <person name="Hunter R.C."/>
            <person name="Cheng G."/>
            <person name="Nelson K.E."/>
            <person name="Lux R."/>
            <person name="Shi W."/>
        </authorList>
    </citation>
    <scope>NUCLEOTIDE SEQUENCE [LARGE SCALE GENOMIC DNA]</scope>
    <source>
        <strain evidence="2 3">TM7x</strain>
    </source>
</reference>
<proteinExistence type="predicted"/>
<dbReference type="RefSeq" id="WP_052198832.1">
    <property type="nucleotide sequence ID" value="NZ_CP007496.1"/>
</dbReference>
<feature type="domain" description="GmrSD restriction endonucleases C-terminal" evidence="1">
    <location>
        <begin position="91"/>
        <end position="220"/>
    </location>
</feature>
<organism evidence="2 3">
    <name type="scientific">Candidatus Nanosynbacter lyticus</name>
    <dbReference type="NCBI Taxonomy" id="2093824"/>
    <lineage>
        <taxon>Bacteria</taxon>
        <taxon>Candidatus Saccharimonadota</taxon>
        <taxon>Candidatus Saccharimonadia</taxon>
        <taxon>Candidatus Nanosynbacterales</taxon>
        <taxon>Candidatus Nanosynbacteraceae</taxon>
        <taxon>Candidatus Nanosynbacter</taxon>
    </lineage>
</organism>
<protein>
    <recommendedName>
        <fullName evidence="1">GmrSD restriction endonucleases C-terminal domain-containing protein</fullName>
    </recommendedName>
</protein>
<evidence type="ECO:0000259" key="1">
    <source>
        <dbReference type="Pfam" id="PF07510"/>
    </source>
</evidence>
<accession>A0A6S4GUC5</accession>
<name>A0A6S4GUC5_9BACT</name>
<evidence type="ECO:0000313" key="3">
    <source>
        <dbReference type="Proteomes" id="UP000030902"/>
    </source>
</evidence>
<dbReference type="InterPro" id="IPR011089">
    <property type="entry name" value="GmrSD_C"/>
</dbReference>
<dbReference type="PANTHER" id="PTHR24094">
    <property type="entry name" value="SECRETED PROTEIN"/>
    <property type="match status" value="1"/>
</dbReference>
<evidence type="ECO:0000313" key="2">
    <source>
        <dbReference type="EMBL" id="AJA06517.1"/>
    </source>
</evidence>